<proteinExistence type="predicted"/>
<dbReference type="Proteomes" id="UP000541352">
    <property type="component" value="Unassembled WGS sequence"/>
</dbReference>
<accession>A0A7W6ETD4</accession>
<evidence type="ECO:0000313" key="2">
    <source>
        <dbReference type="Proteomes" id="UP000541352"/>
    </source>
</evidence>
<evidence type="ECO:0000313" key="1">
    <source>
        <dbReference type="EMBL" id="MBB3841603.1"/>
    </source>
</evidence>
<dbReference type="AlphaFoldDB" id="A0A7W6ETD4"/>
<reference evidence="1 2" key="1">
    <citation type="submission" date="2020-08" db="EMBL/GenBank/DDBJ databases">
        <title>Genomic Encyclopedia of Type Strains, Phase IV (KMG-IV): sequencing the most valuable type-strain genomes for metagenomic binning, comparative biology and taxonomic classification.</title>
        <authorList>
            <person name="Goeker M."/>
        </authorList>
    </citation>
    <scope>NUCLEOTIDE SEQUENCE [LARGE SCALE GENOMIC DNA]</scope>
    <source>
        <strain evidence="1 2">DSM 17976</strain>
    </source>
</reference>
<protein>
    <submittedName>
        <fullName evidence="1">Uncharacterized protein</fullName>
    </submittedName>
</protein>
<gene>
    <name evidence="1" type="ORF">FHS57_005632</name>
</gene>
<organism evidence="1 2">
    <name type="scientific">Runella defluvii</name>
    <dbReference type="NCBI Taxonomy" id="370973"/>
    <lineage>
        <taxon>Bacteria</taxon>
        <taxon>Pseudomonadati</taxon>
        <taxon>Bacteroidota</taxon>
        <taxon>Cytophagia</taxon>
        <taxon>Cytophagales</taxon>
        <taxon>Spirosomataceae</taxon>
        <taxon>Runella</taxon>
    </lineage>
</organism>
<dbReference type="EMBL" id="JACIBY010000019">
    <property type="protein sequence ID" value="MBB3841603.1"/>
    <property type="molecule type" value="Genomic_DNA"/>
</dbReference>
<sequence>MYKQKLSISINSTFDRNKLCDEFEILMSNFCKTGQIIGDYKTPYITDNELIAYQTTS</sequence>
<comment type="caution">
    <text evidence="1">The sequence shown here is derived from an EMBL/GenBank/DDBJ whole genome shotgun (WGS) entry which is preliminary data.</text>
</comment>
<keyword evidence="2" id="KW-1185">Reference proteome</keyword>
<name>A0A7W6ETD4_9BACT</name>